<feature type="compositionally biased region" description="Basic and acidic residues" evidence="1">
    <location>
        <begin position="1"/>
        <end position="22"/>
    </location>
</feature>
<keyword evidence="3" id="KW-1185">Reference proteome</keyword>
<organism evidence="2 3">
    <name type="scientific">Daphnia magna</name>
    <dbReference type="NCBI Taxonomy" id="35525"/>
    <lineage>
        <taxon>Eukaryota</taxon>
        <taxon>Metazoa</taxon>
        <taxon>Ecdysozoa</taxon>
        <taxon>Arthropoda</taxon>
        <taxon>Crustacea</taxon>
        <taxon>Branchiopoda</taxon>
        <taxon>Diplostraca</taxon>
        <taxon>Cladocera</taxon>
        <taxon>Anomopoda</taxon>
        <taxon>Daphniidae</taxon>
        <taxon>Daphnia</taxon>
    </lineage>
</organism>
<dbReference type="Proteomes" id="UP000076858">
    <property type="component" value="Unassembled WGS sequence"/>
</dbReference>
<reference evidence="2 3" key="1">
    <citation type="submission" date="2016-03" db="EMBL/GenBank/DDBJ databases">
        <title>EvidentialGene: Evidence-directed Construction of Genes on Genomes.</title>
        <authorList>
            <person name="Gilbert D.G."/>
            <person name="Choi J.-H."/>
            <person name="Mockaitis K."/>
            <person name="Colbourne J."/>
            <person name="Pfrender M."/>
        </authorList>
    </citation>
    <scope>NUCLEOTIDE SEQUENCE [LARGE SCALE GENOMIC DNA]</scope>
    <source>
        <strain evidence="2 3">Xinb3</strain>
        <tissue evidence="2">Complete organism</tissue>
    </source>
</reference>
<sequence length="61" mass="6871">MEKLHGGKVSEKATTKIVERKSQSASSLLKSRARRDRGNEFKKFKRLKQPFAGTGMVKLGH</sequence>
<gene>
    <name evidence="2" type="ORF">APZ42_034199</name>
</gene>
<protein>
    <submittedName>
        <fullName evidence="2">Uncharacterized protein</fullName>
    </submittedName>
</protein>
<evidence type="ECO:0000313" key="2">
    <source>
        <dbReference type="EMBL" id="KZS03152.1"/>
    </source>
</evidence>
<proteinExistence type="predicted"/>
<comment type="caution">
    <text evidence="2">The sequence shown here is derived from an EMBL/GenBank/DDBJ whole genome shotgun (WGS) entry which is preliminary data.</text>
</comment>
<dbReference type="AlphaFoldDB" id="A0A164KCM8"/>
<accession>A0A164KCM8</accession>
<feature type="region of interest" description="Disordered" evidence="1">
    <location>
        <begin position="1"/>
        <end position="47"/>
    </location>
</feature>
<name>A0A164KCM8_9CRUS</name>
<evidence type="ECO:0000313" key="3">
    <source>
        <dbReference type="Proteomes" id="UP000076858"/>
    </source>
</evidence>
<dbReference type="EMBL" id="LRGB01003336">
    <property type="protein sequence ID" value="KZS03152.1"/>
    <property type="molecule type" value="Genomic_DNA"/>
</dbReference>
<evidence type="ECO:0000256" key="1">
    <source>
        <dbReference type="SAM" id="MobiDB-lite"/>
    </source>
</evidence>